<dbReference type="OrthoDB" id="9784036at2"/>
<feature type="signal peptide" evidence="3">
    <location>
        <begin position="1"/>
        <end position="26"/>
    </location>
</feature>
<dbReference type="KEGG" id="nmf:NMS_0057"/>
<comment type="similarity">
    <text evidence="1">Belongs to the esterase D family.</text>
</comment>
<evidence type="ECO:0000256" key="2">
    <source>
        <dbReference type="ARBA" id="ARBA00022801"/>
    </source>
</evidence>
<dbReference type="InterPro" id="IPR029058">
    <property type="entry name" value="AB_hydrolase_fold"/>
</dbReference>
<organism evidence="4 5">
    <name type="scientific">Nonlabens marinus S1-08</name>
    <dbReference type="NCBI Taxonomy" id="1454201"/>
    <lineage>
        <taxon>Bacteria</taxon>
        <taxon>Pseudomonadati</taxon>
        <taxon>Bacteroidota</taxon>
        <taxon>Flavobacteriia</taxon>
        <taxon>Flavobacteriales</taxon>
        <taxon>Flavobacteriaceae</taxon>
        <taxon>Nonlabens</taxon>
    </lineage>
</organism>
<name>W8VZ71_9FLAO</name>
<proteinExistence type="inferred from homology"/>
<dbReference type="GO" id="GO:0016788">
    <property type="term" value="F:hydrolase activity, acting on ester bonds"/>
    <property type="evidence" value="ECO:0007669"/>
    <property type="project" value="TreeGrafter"/>
</dbReference>
<dbReference type="PANTHER" id="PTHR40841">
    <property type="entry name" value="SIDEROPHORE TRIACETYLFUSARININE C ESTERASE"/>
    <property type="match status" value="1"/>
</dbReference>
<evidence type="ECO:0000313" key="5">
    <source>
        <dbReference type="Proteomes" id="UP000031760"/>
    </source>
</evidence>
<dbReference type="Gene3D" id="3.40.50.1820">
    <property type="entry name" value="alpha/beta hydrolase"/>
    <property type="match status" value="1"/>
</dbReference>
<gene>
    <name evidence="4" type="ORF">NMS_0057</name>
</gene>
<reference evidence="4 5" key="1">
    <citation type="journal article" date="2014" name="Proc. Natl. Acad. Sci. U.S.A.">
        <title>Functional characterization of flavobacteria rhodopsins reveals a unique class of light-driven chloride pump in bacteria.</title>
        <authorList>
            <person name="Yoshizawa S."/>
            <person name="Kumagai Y."/>
            <person name="Kim H."/>
            <person name="Ogura Y."/>
            <person name="Hayashi T."/>
            <person name="Iwasaki W."/>
            <person name="DeLong E.F."/>
            <person name="Kogure K."/>
        </authorList>
    </citation>
    <scope>NUCLEOTIDE SEQUENCE [LARGE SCALE GENOMIC DNA]</scope>
    <source>
        <strain evidence="4 5">S1-08</strain>
    </source>
</reference>
<dbReference type="PANTHER" id="PTHR40841:SF2">
    <property type="entry name" value="SIDEROPHORE-DEGRADING ESTERASE (EUROFUNG)"/>
    <property type="match status" value="1"/>
</dbReference>
<evidence type="ECO:0000256" key="1">
    <source>
        <dbReference type="ARBA" id="ARBA00005622"/>
    </source>
</evidence>
<keyword evidence="3" id="KW-0732">Signal</keyword>
<dbReference type="RefSeq" id="WP_041497322.1">
    <property type="nucleotide sequence ID" value="NZ_AP014548.1"/>
</dbReference>
<dbReference type="SUPFAM" id="SSF53474">
    <property type="entry name" value="alpha/beta-Hydrolases"/>
    <property type="match status" value="1"/>
</dbReference>
<dbReference type="Pfam" id="PF00756">
    <property type="entry name" value="Esterase"/>
    <property type="match status" value="1"/>
</dbReference>
<sequence length="426" mass="48788">MNRDIKIAKGFRLLLAFCLTVFLQTAALSQSDHQSQFLQKLGVLDSLDSKILNETREIYVQLPDSYSPDSKQKYPVVYILDGKVLLPAVNAVQSFYSGGFTPEMVLVGIVTDKNRTRDLTTSTITTKYGMPFQQENGKAANFRSFLEKELIPFVEKTYPVTSYRTLVGHSYGSLFAVATLMELPDLFANYLAIDPSLDWDDQKLLKQAQRTLADRNLDGKALYVSLSGQLHMQNSQITIDNVMQDTTDFTLFPRSNMEFSNLVKANSQNGLAYSWKFYPKDIHGTVSFPSLMDGLISLFKWYQMEHTDKLNSFDTSKEELSNIITYREQKLKDHFGYSEAPYPKELMTMMGYMNLDMQEIEKSKMYFELAIKHYPKSADAYSSIADYYEAQDNAPDAIKSLNKAYELSGDIQYKNRVENLKIKYKK</sequence>
<dbReference type="EMBL" id="AP014548">
    <property type="protein sequence ID" value="BAO54066.1"/>
    <property type="molecule type" value="Genomic_DNA"/>
</dbReference>
<dbReference type="InterPro" id="IPR052558">
    <property type="entry name" value="Siderophore_Hydrolase_D"/>
</dbReference>
<dbReference type="STRING" id="1454201.NMS_0057"/>
<accession>W8VZ71</accession>
<dbReference type="HOGENOM" id="CLU_039834_0_1_10"/>
<protein>
    <submittedName>
        <fullName evidence="4">Putative esterase</fullName>
    </submittedName>
</protein>
<evidence type="ECO:0000313" key="4">
    <source>
        <dbReference type="EMBL" id="BAO54066.1"/>
    </source>
</evidence>
<dbReference type="Proteomes" id="UP000031760">
    <property type="component" value="Chromosome"/>
</dbReference>
<dbReference type="InterPro" id="IPR011990">
    <property type="entry name" value="TPR-like_helical_dom_sf"/>
</dbReference>
<evidence type="ECO:0000256" key="3">
    <source>
        <dbReference type="SAM" id="SignalP"/>
    </source>
</evidence>
<dbReference type="InterPro" id="IPR000801">
    <property type="entry name" value="Esterase-like"/>
</dbReference>
<dbReference type="AlphaFoldDB" id="W8VZ71"/>
<keyword evidence="5" id="KW-1185">Reference proteome</keyword>
<keyword evidence="2" id="KW-0378">Hydrolase</keyword>
<feature type="chain" id="PRO_5004917303" evidence="3">
    <location>
        <begin position="27"/>
        <end position="426"/>
    </location>
</feature>
<dbReference type="SUPFAM" id="SSF48452">
    <property type="entry name" value="TPR-like"/>
    <property type="match status" value="1"/>
</dbReference>